<protein>
    <submittedName>
        <fullName evidence="1">Uncharacterized protein</fullName>
    </submittedName>
</protein>
<gene>
    <name evidence="1" type="ORF">ASU31_10450</name>
</gene>
<sequence>MLIYDLKRQVTFTPGKANFHFLETEFKRINLSISWKWNEKINGYPYLLAFHKREAEFLLAEVSKLDQYNTELKGLNPSSDFLTEIYTSIALGLSELIDRIVIMEHSTAIMDQSALKYN</sequence>
<organism evidence="1 2">
    <name type="scientific">Pedobacter ginsenosidimutans</name>
    <dbReference type="NCBI Taxonomy" id="687842"/>
    <lineage>
        <taxon>Bacteria</taxon>
        <taxon>Pseudomonadati</taxon>
        <taxon>Bacteroidota</taxon>
        <taxon>Sphingobacteriia</taxon>
        <taxon>Sphingobacteriales</taxon>
        <taxon>Sphingobacteriaceae</taxon>
        <taxon>Pedobacter</taxon>
    </lineage>
</organism>
<comment type="caution">
    <text evidence="1">The sequence shown here is derived from an EMBL/GenBank/DDBJ whole genome shotgun (WGS) entry which is preliminary data.</text>
</comment>
<name>A0A0T5VPX0_9SPHI</name>
<dbReference type="AlphaFoldDB" id="A0A0T5VPX0"/>
<proteinExistence type="predicted"/>
<dbReference type="Proteomes" id="UP000051950">
    <property type="component" value="Unassembled WGS sequence"/>
</dbReference>
<keyword evidence="2" id="KW-1185">Reference proteome</keyword>
<dbReference type="EMBL" id="LMZQ01000006">
    <property type="protein sequence ID" value="KRT15923.1"/>
    <property type="molecule type" value="Genomic_DNA"/>
</dbReference>
<evidence type="ECO:0000313" key="1">
    <source>
        <dbReference type="EMBL" id="KRT15923.1"/>
    </source>
</evidence>
<dbReference type="STRING" id="687842.ASU31_10450"/>
<accession>A0A0T5VPX0</accession>
<reference evidence="1 2" key="1">
    <citation type="submission" date="2015-11" db="EMBL/GenBank/DDBJ databases">
        <title>Sequence of Pedobacter ginsenosidimutans.</title>
        <authorList>
            <person name="Carson E."/>
            <person name="Keyser V."/>
            <person name="Newman J."/>
            <person name="Miller J."/>
        </authorList>
    </citation>
    <scope>NUCLEOTIDE SEQUENCE [LARGE SCALE GENOMIC DNA]</scope>
    <source>
        <strain evidence="1 2">KACC 14530</strain>
    </source>
</reference>
<evidence type="ECO:0000313" key="2">
    <source>
        <dbReference type="Proteomes" id="UP000051950"/>
    </source>
</evidence>